<name>A0A9P6ZVG3_9AGAM</name>
<sequence length="143" mass="17303">KCGEEKWPFQRSEAYFREILHDRYKCLHTIWMAVQPKVTWKAILETPVEVEKRLIMKRDETLKATCQTTHRRNVCLQFPDNFAWRWLQRLIKMLGEGGMSLEESNVENDIETVLHVKNMVWRRAVEWEMDIVDHQRLVDDDIF</sequence>
<feature type="non-terminal residue" evidence="1">
    <location>
        <position position="143"/>
    </location>
</feature>
<keyword evidence="2" id="KW-1185">Reference proteome</keyword>
<protein>
    <submittedName>
        <fullName evidence="1">Uncharacterized protein</fullName>
    </submittedName>
</protein>
<evidence type="ECO:0000313" key="2">
    <source>
        <dbReference type="Proteomes" id="UP000714275"/>
    </source>
</evidence>
<proteinExistence type="predicted"/>
<dbReference type="Proteomes" id="UP000714275">
    <property type="component" value="Unassembled WGS sequence"/>
</dbReference>
<dbReference type="EMBL" id="JABBWD010000020">
    <property type="protein sequence ID" value="KAG1777519.1"/>
    <property type="molecule type" value="Genomic_DNA"/>
</dbReference>
<feature type="non-terminal residue" evidence="1">
    <location>
        <position position="1"/>
    </location>
</feature>
<evidence type="ECO:0000313" key="1">
    <source>
        <dbReference type="EMBL" id="KAG1777519.1"/>
    </source>
</evidence>
<gene>
    <name evidence="1" type="ORF">EV702DRAFT_932488</name>
</gene>
<dbReference type="AlphaFoldDB" id="A0A9P6ZVG3"/>
<organism evidence="1 2">
    <name type="scientific">Suillus placidus</name>
    <dbReference type="NCBI Taxonomy" id="48579"/>
    <lineage>
        <taxon>Eukaryota</taxon>
        <taxon>Fungi</taxon>
        <taxon>Dikarya</taxon>
        <taxon>Basidiomycota</taxon>
        <taxon>Agaricomycotina</taxon>
        <taxon>Agaricomycetes</taxon>
        <taxon>Agaricomycetidae</taxon>
        <taxon>Boletales</taxon>
        <taxon>Suillineae</taxon>
        <taxon>Suillaceae</taxon>
        <taxon>Suillus</taxon>
    </lineage>
</organism>
<reference evidence="1" key="1">
    <citation type="journal article" date="2020" name="New Phytol.">
        <title>Comparative genomics reveals dynamic genome evolution in host specialist ectomycorrhizal fungi.</title>
        <authorList>
            <person name="Lofgren L.A."/>
            <person name="Nguyen N.H."/>
            <person name="Vilgalys R."/>
            <person name="Ruytinx J."/>
            <person name="Liao H.L."/>
            <person name="Branco S."/>
            <person name="Kuo A."/>
            <person name="LaButti K."/>
            <person name="Lipzen A."/>
            <person name="Andreopoulos W."/>
            <person name="Pangilinan J."/>
            <person name="Riley R."/>
            <person name="Hundley H."/>
            <person name="Na H."/>
            <person name="Barry K."/>
            <person name="Grigoriev I.V."/>
            <person name="Stajich J.E."/>
            <person name="Kennedy P.G."/>
        </authorList>
    </citation>
    <scope>NUCLEOTIDE SEQUENCE</scope>
    <source>
        <strain evidence="1">DOB743</strain>
    </source>
</reference>
<comment type="caution">
    <text evidence="1">The sequence shown here is derived from an EMBL/GenBank/DDBJ whole genome shotgun (WGS) entry which is preliminary data.</text>
</comment>
<accession>A0A9P6ZVG3</accession>
<dbReference type="OrthoDB" id="3269403at2759"/>